<proteinExistence type="predicted"/>
<dbReference type="CDD" id="cd15777">
    <property type="entry name" value="CRBN_C_like"/>
    <property type="match status" value="1"/>
</dbReference>
<evidence type="ECO:0000313" key="2">
    <source>
        <dbReference type="EMBL" id="GAI04357.1"/>
    </source>
</evidence>
<dbReference type="InterPro" id="IPR034750">
    <property type="entry name" value="CULT"/>
</dbReference>
<comment type="caution">
    <text evidence="2">The sequence shown here is derived from an EMBL/GenBank/DDBJ whole genome shotgun (WGS) entry which is preliminary data.</text>
</comment>
<dbReference type="EMBL" id="BARV01008490">
    <property type="protein sequence ID" value="GAI04357.1"/>
    <property type="molecule type" value="Genomic_DNA"/>
</dbReference>
<dbReference type="FunFam" id="2.170.150.20:FF:000007">
    <property type="entry name" value="Protein cereblon"/>
    <property type="match status" value="1"/>
</dbReference>
<feature type="domain" description="CULT" evidence="1">
    <location>
        <begin position="32"/>
        <end position="133"/>
    </location>
</feature>
<reference evidence="2" key="1">
    <citation type="journal article" date="2014" name="Front. Microbiol.">
        <title>High frequency of phylogenetically diverse reductive dehalogenase-homologous genes in deep subseafloor sedimentary metagenomes.</title>
        <authorList>
            <person name="Kawai M."/>
            <person name="Futagami T."/>
            <person name="Toyoda A."/>
            <person name="Takaki Y."/>
            <person name="Nishi S."/>
            <person name="Hori S."/>
            <person name="Arai W."/>
            <person name="Tsubouchi T."/>
            <person name="Morono Y."/>
            <person name="Uchiyama I."/>
            <person name="Ito T."/>
            <person name="Fujiyama A."/>
            <person name="Inagaki F."/>
            <person name="Takami H."/>
        </authorList>
    </citation>
    <scope>NUCLEOTIDE SEQUENCE</scope>
    <source>
        <strain evidence="2">Expedition CK06-06</strain>
    </source>
</reference>
<gene>
    <name evidence="2" type="ORF">S06H3_17056</name>
</gene>
<dbReference type="AlphaFoldDB" id="X1KBE9"/>
<name>X1KBE9_9ZZZZ</name>
<accession>X1KBE9</accession>
<dbReference type="Gene3D" id="2.170.150.20">
    <property type="entry name" value="Peptide methionine sulfoxide reductase"/>
    <property type="match status" value="1"/>
</dbReference>
<evidence type="ECO:0000259" key="1">
    <source>
        <dbReference type="PROSITE" id="PS51788"/>
    </source>
</evidence>
<organism evidence="2">
    <name type="scientific">marine sediment metagenome</name>
    <dbReference type="NCBI Taxonomy" id="412755"/>
    <lineage>
        <taxon>unclassified sequences</taxon>
        <taxon>metagenomes</taxon>
        <taxon>ecological metagenomes</taxon>
    </lineage>
</organism>
<dbReference type="PROSITE" id="PS51788">
    <property type="entry name" value="CULT"/>
    <property type="match status" value="1"/>
</dbReference>
<sequence length="133" mass="15328">MLLFDFFNFDERRSVKIEELIQAENEEETEKEETFRCVNCGHDITTKKDRIAIHDEHEHTFVNPGGYVYHIGCFCKAPGCIQAGTSTAEHTWFRGYSWVYAFCGGCMAHLGWAYHSGDAGHFYGLILDRLAFY</sequence>
<protein>
    <recommendedName>
        <fullName evidence="1">CULT domain-containing protein</fullName>
    </recommendedName>
</protein>